<name>A0ACB9A4F6_9ASTR</name>
<reference evidence="1 2" key="2">
    <citation type="journal article" date="2022" name="Mol. Ecol. Resour.">
        <title>The genomes of chicory, endive, great burdock and yacon provide insights into Asteraceae paleo-polyploidization history and plant inulin production.</title>
        <authorList>
            <person name="Fan W."/>
            <person name="Wang S."/>
            <person name="Wang H."/>
            <person name="Wang A."/>
            <person name="Jiang F."/>
            <person name="Liu H."/>
            <person name="Zhao H."/>
            <person name="Xu D."/>
            <person name="Zhang Y."/>
        </authorList>
    </citation>
    <scope>NUCLEOTIDE SEQUENCE [LARGE SCALE GENOMIC DNA]</scope>
    <source>
        <strain evidence="2">cv. Yunnan</strain>
        <tissue evidence="1">Leaves</tissue>
    </source>
</reference>
<keyword evidence="2" id="KW-1185">Reference proteome</keyword>
<sequence length="92" mass="10744">MPPIRTLHAWKLYESKNLVKLVDETMDVNQDEEKHMMKIIEIGLLCTQSPVSERPTMSEVVFMLQNDPSLGERHLTRPNFTDPSRRIHIRSS</sequence>
<dbReference type="Proteomes" id="UP001056120">
    <property type="component" value="Linkage Group LG25"/>
</dbReference>
<gene>
    <name evidence="1" type="ORF">L1987_74631</name>
</gene>
<proteinExistence type="predicted"/>
<protein>
    <submittedName>
        <fullName evidence="1">Uncharacterized protein</fullName>
    </submittedName>
</protein>
<evidence type="ECO:0000313" key="2">
    <source>
        <dbReference type="Proteomes" id="UP001056120"/>
    </source>
</evidence>
<accession>A0ACB9A4F6</accession>
<comment type="caution">
    <text evidence="1">The sequence shown here is derived from an EMBL/GenBank/DDBJ whole genome shotgun (WGS) entry which is preliminary data.</text>
</comment>
<evidence type="ECO:0000313" key="1">
    <source>
        <dbReference type="EMBL" id="KAI3704411.1"/>
    </source>
</evidence>
<organism evidence="1 2">
    <name type="scientific">Smallanthus sonchifolius</name>
    <dbReference type="NCBI Taxonomy" id="185202"/>
    <lineage>
        <taxon>Eukaryota</taxon>
        <taxon>Viridiplantae</taxon>
        <taxon>Streptophyta</taxon>
        <taxon>Embryophyta</taxon>
        <taxon>Tracheophyta</taxon>
        <taxon>Spermatophyta</taxon>
        <taxon>Magnoliopsida</taxon>
        <taxon>eudicotyledons</taxon>
        <taxon>Gunneridae</taxon>
        <taxon>Pentapetalae</taxon>
        <taxon>asterids</taxon>
        <taxon>campanulids</taxon>
        <taxon>Asterales</taxon>
        <taxon>Asteraceae</taxon>
        <taxon>Asteroideae</taxon>
        <taxon>Heliantheae alliance</taxon>
        <taxon>Millerieae</taxon>
        <taxon>Smallanthus</taxon>
    </lineage>
</organism>
<reference evidence="2" key="1">
    <citation type="journal article" date="2022" name="Mol. Ecol. Resour.">
        <title>The genomes of chicory, endive, great burdock and yacon provide insights into Asteraceae palaeo-polyploidization history and plant inulin production.</title>
        <authorList>
            <person name="Fan W."/>
            <person name="Wang S."/>
            <person name="Wang H."/>
            <person name="Wang A."/>
            <person name="Jiang F."/>
            <person name="Liu H."/>
            <person name="Zhao H."/>
            <person name="Xu D."/>
            <person name="Zhang Y."/>
        </authorList>
    </citation>
    <scope>NUCLEOTIDE SEQUENCE [LARGE SCALE GENOMIC DNA]</scope>
    <source>
        <strain evidence="2">cv. Yunnan</strain>
    </source>
</reference>
<dbReference type="EMBL" id="CM042042">
    <property type="protein sequence ID" value="KAI3704411.1"/>
    <property type="molecule type" value="Genomic_DNA"/>
</dbReference>